<comment type="caution">
    <text evidence="1">The sequence shown here is derived from an EMBL/GenBank/DDBJ whole genome shotgun (WGS) entry which is preliminary data.</text>
</comment>
<keyword evidence="2" id="KW-1185">Reference proteome</keyword>
<dbReference type="AlphaFoldDB" id="A0A9W6SPL5"/>
<name>A0A9W6SPL5_9ACTN</name>
<dbReference type="EMBL" id="BSTX01000004">
    <property type="protein sequence ID" value="GLZ80654.1"/>
    <property type="molecule type" value="Genomic_DNA"/>
</dbReference>
<evidence type="ECO:0000313" key="2">
    <source>
        <dbReference type="Proteomes" id="UP001165079"/>
    </source>
</evidence>
<evidence type="ECO:0008006" key="3">
    <source>
        <dbReference type="Google" id="ProtNLM"/>
    </source>
</evidence>
<gene>
    <name evidence="1" type="ORF">Afil01_54610</name>
</gene>
<protein>
    <recommendedName>
        <fullName evidence="3">Core-binding (CB) domain-containing protein</fullName>
    </recommendedName>
</protein>
<dbReference type="RefSeq" id="WP_285665896.1">
    <property type="nucleotide sequence ID" value="NZ_BSTX01000004.1"/>
</dbReference>
<proteinExistence type="predicted"/>
<organism evidence="1 2">
    <name type="scientific">Actinorhabdospora filicis</name>
    <dbReference type="NCBI Taxonomy" id="1785913"/>
    <lineage>
        <taxon>Bacteria</taxon>
        <taxon>Bacillati</taxon>
        <taxon>Actinomycetota</taxon>
        <taxon>Actinomycetes</taxon>
        <taxon>Micromonosporales</taxon>
        <taxon>Micromonosporaceae</taxon>
        <taxon>Actinorhabdospora</taxon>
    </lineage>
</organism>
<sequence>MDKAPRFEDLFAYLEAVKATGRLKKNSIDLARSTLRRVLDATDVTIDTVLDDVDVNMVKEQLEDLDISPATAEAYVGRLRRTIKDARAWAAGEPLVKVDDKMIDYPLQLRPDLRVTFRLPGDLTPGEAKRIGRFVESLAIEEV</sequence>
<accession>A0A9W6SPL5</accession>
<evidence type="ECO:0000313" key="1">
    <source>
        <dbReference type="EMBL" id="GLZ80654.1"/>
    </source>
</evidence>
<dbReference type="Proteomes" id="UP001165079">
    <property type="component" value="Unassembled WGS sequence"/>
</dbReference>
<reference evidence="1" key="1">
    <citation type="submission" date="2023-03" db="EMBL/GenBank/DDBJ databases">
        <title>Actinorhabdospora filicis NBRC 111898.</title>
        <authorList>
            <person name="Ichikawa N."/>
            <person name="Sato H."/>
            <person name="Tonouchi N."/>
        </authorList>
    </citation>
    <scope>NUCLEOTIDE SEQUENCE</scope>
    <source>
        <strain evidence="1">NBRC 111898</strain>
    </source>
</reference>